<evidence type="ECO:0000256" key="4">
    <source>
        <dbReference type="ARBA" id="ARBA00023242"/>
    </source>
</evidence>
<evidence type="ECO:0000313" key="9">
    <source>
        <dbReference type="Proteomes" id="UP000319731"/>
    </source>
</evidence>
<dbReference type="OrthoDB" id="2161379at2759"/>
<evidence type="ECO:0000313" key="8">
    <source>
        <dbReference type="EMBL" id="TPX33499.1"/>
    </source>
</evidence>
<reference evidence="8 9" key="1">
    <citation type="journal article" date="2019" name="Sci. Rep.">
        <title>Comparative genomics of chytrid fungi reveal insights into the obligate biotrophic and pathogenic lifestyle of Synchytrium endobioticum.</title>
        <authorList>
            <person name="van de Vossenberg B.T.L.H."/>
            <person name="Warris S."/>
            <person name="Nguyen H.D.T."/>
            <person name="van Gent-Pelzer M.P.E."/>
            <person name="Joly D.L."/>
            <person name="van de Geest H.C."/>
            <person name="Bonants P.J.M."/>
            <person name="Smith D.S."/>
            <person name="Levesque C.A."/>
            <person name="van der Lee T.A.J."/>
        </authorList>
    </citation>
    <scope>NUCLEOTIDE SEQUENCE [LARGE SCALE GENOMIC DNA]</scope>
    <source>
        <strain evidence="8 9">JEL517</strain>
    </source>
</reference>
<feature type="domain" description="Histone-binding protein RBBP4-like N-terminal" evidence="7">
    <location>
        <begin position="125"/>
        <end position="190"/>
    </location>
</feature>
<organism evidence="8 9">
    <name type="scientific">Synchytrium microbalum</name>
    <dbReference type="NCBI Taxonomy" id="1806994"/>
    <lineage>
        <taxon>Eukaryota</taxon>
        <taxon>Fungi</taxon>
        <taxon>Fungi incertae sedis</taxon>
        <taxon>Chytridiomycota</taxon>
        <taxon>Chytridiomycota incertae sedis</taxon>
        <taxon>Chytridiomycetes</taxon>
        <taxon>Synchytriales</taxon>
        <taxon>Synchytriaceae</taxon>
        <taxon>Synchytrium</taxon>
    </lineage>
</organism>
<dbReference type="SUPFAM" id="SSF50978">
    <property type="entry name" value="WD40 repeat-like"/>
    <property type="match status" value="1"/>
</dbReference>
<evidence type="ECO:0000259" key="7">
    <source>
        <dbReference type="Pfam" id="PF12265"/>
    </source>
</evidence>
<protein>
    <recommendedName>
        <fullName evidence="7">Histone-binding protein RBBP4-like N-terminal domain-containing protein</fullName>
    </recommendedName>
</protein>
<feature type="compositionally biased region" description="Acidic residues" evidence="6">
    <location>
        <begin position="87"/>
        <end position="97"/>
    </location>
</feature>
<dbReference type="AlphaFoldDB" id="A0A507C377"/>
<dbReference type="InterPro" id="IPR051972">
    <property type="entry name" value="Glutamate-rich_WD_repeat"/>
</dbReference>
<feature type="region of interest" description="Disordered" evidence="6">
    <location>
        <begin position="189"/>
        <end position="213"/>
    </location>
</feature>
<evidence type="ECO:0000256" key="3">
    <source>
        <dbReference type="ARBA" id="ARBA00022737"/>
    </source>
</evidence>
<gene>
    <name evidence="8" type="ORF">SmJEL517_g03668</name>
</gene>
<dbReference type="GO" id="GO:0042254">
    <property type="term" value="P:ribosome biogenesis"/>
    <property type="evidence" value="ECO:0007669"/>
    <property type="project" value="TreeGrafter"/>
</dbReference>
<comment type="subcellular location">
    <subcellularLocation>
        <location evidence="1">Nucleus</location>
    </subcellularLocation>
</comment>
<feature type="compositionally biased region" description="Acidic residues" evidence="6">
    <location>
        <begin position="197"/>
        <end position="213"/>
    </location>
</feature>
<feature type="repeat" description="WD" evidence="5">
    <location>
        <begin position="329"/>
        <end position="371"/>
    </location>
</feature>
<feature type="compositionally biased region" description="Polar residues" evidence="6">
    <location>
        <begin position="10"/>
        <end position="29"/>
    </location>
</feature>
<keyword evidence="4" id="KW-0539">Nucleus</keyword>
<keyword evidence="2 5" id="KW-0853">WD repeat</keyword>
<dbReference type="PROSITE" id="PS50082">
    <property type="entry name" value="WD_REPEATS_2"/>
    <property type="match status" value="3"/>
</dbReference>
<dbReference type="PROSITE" id="PS50294">
    <property type="entry name" value="WD_REPEATS_REGION"/>
    <property type="match status" value="2"/>
</dbReference>
<dbReference type="Pfam" id="PF12265">
    <property type="entry name" value="CAF1C_H4-bd"/>
    <property type="match status" value="1"/>
</dbReference>
<feature type="region of interest" description="Disordered" evidence="6">
    <location>
        <begin position="1"/>
        <end position="97"/>
    </location>
</feature>
<dbReference type="Pfam" id="PF00400">
    <property type="entry name" value="WD40"/>
    <property type="match status" value="3"/>
</dbReference>
<evidence type="ECO:0000256" key="5">
    <source>
        <dbReference type="PROSITE-ProRule" id="PRU00221"/>
    </source>
</evidence>
<dbReference type="PANTHER" id="PTHR45903">
    <property type="entry name" value="GLUTAMATE-RICH WD REPEAT-CONTAINING PROTEIN 1"/>
    <property type="match status" value="1"/>
</dbReference>
<evidence type="ECO:0000256" key="1">
    <source>
        <dbReference type="ARBA" id="ARBA00004123"/>
    </source>
</evidence>
<dbReference type="SMART" id="SM00320">
    <property type="entry name" value="WD40"/>
    <property type="match status" value="4"/>
</dbReference>
<dbReference type="Proteomes" id="UP000319731">
    <property type="component" value="Unassembled WGS sequence"/>
</dbReference>
<accession>A0A507C377</accession>
<dbReference type="STRING" id="1806994.A0A507C377"/>
<feature type="compositionally biased region" description="Acidic residues" evidence="6">
    <location>
        <begin position="54"/>
        <end position="80"/>
    </location>
</feature>
<evidence type="ECO:0000256" key="6">
    <source>
        <dbReference type="SAM" id="MobiDB-lite"/>
    </source>
</evidence>
<dbReference type="InterPro" id="IPR001680">
    <property type="entry name" value="WD40_rpt"/>
</dbReference>
<dbReference type="InterPro" id="IPR019775">
    <property type="entry name" value="WD40_repeat_CS"/>
</dbReference>
<feature type="repeat" description="WD" evidence="5">
    <location>
        <begin position="375"/>
        <end position="417"/>
    </location>
</feature>
<sequence>MGKKRRQDEQSSLAPQESEHSTALPSPATTPIRKLAKEQVESSVHSQAIKDQADDADDIGEFEDAWEDDNDDEEDDEEGDVIVHQDSDDEDEDMDVDAEKQLDDEEELEDALDVYLPGQALDEGEVLVPDNSAYEMLHFMGVEWPCLSLDFLSSPVPTSGYPVSVYMVSGSQAERPKDNKVYIMKASQLHRTKHDDDNEMQDDDSDHESDLDDDPILEYKTIPQTAGINRVRAMPHQDPSIQLVAAWSEVGQVRIWNVAPYVNALDSPGYVVPKEAATPIGIVDHKRVEGYAMDWSLLTSGRLLTGDVSNNIYLTSRTTSSFETETTPFLAHTASVEDLQWSPTEKDVFASCSADGTVKIWDARAKKRGKAQLSVTCHASDVNVVSWNRSVSHLLASGSESGEFSIWDLRQFQQVTDSTPPVPAATFSWHKKPITSIEWHPVDASVLLLTCGDDTTTIWDLSLERDPEEELVLGTGPKKEVDVPPQLLFVHQGQTEMKEGRWCRDAGREGVAVVTASDGMAIFKTINA</sequence>
<comment type="caution">
    <text evidence="8">The sequence shown here is derived from an EMBL/GenBank/DDBJ whole genome shotgun (WGS) entry which is preliminary data.</text>
</comment>
<dbReference type="PROSITE" id="PS00678">
    <property type="entry name" value="WD_REPEATS_1"/>
    <property type="match status" value="1"/>
</dbReference>
<dbReference type="PANTHER" id="PTHR45903:SF1">
    <property type="entry name" value="GLUTAMATE-RICH WD REPEAT-CONTAINING PROTEIN 1"/>
    <property type="match status" value="1"/>
</dbReference>
<dbReference type="EMBL" id="QEAO01000020">
    <property type="protein sequence ID" value="TPX33499.1"/>
    <property type="molecule type" value="Genomic_DNA"/>
</dbReference>
<feature type="repeat" description="WD" evidence="5">
    <location>
        <begin position="427"/>
        <end position="462"/>
    </location>
</feature>
<dbReference type="InterPro" id="IPR015943">
    <property type="entry name" value="WD40/YVTN_repeat-like_dom_sf"/>
</dbReference>
<dbReference type="InterPro" id="IPR036322">
    <property type="entry name" value="WD40_repeat_dom_sf"/>
</dbReference>
<keyword evidence="9" id="KW-1185">Reference proteome</keyword>
<dbReference type="InterPro" id="IPR022052">
    <property type="entry name" value="Histone-bd_RBBP4-like_N"/>
</dbReference>
<name>A0A507C377_9FUNG</name>
<dbReference type="GeneID" id="42004893"/>
<dbReference type="RefSeq" id="XP_031024474.1">
    <property type="nucleotide sequence ID" value="XM_031169596.1"/>
</dbReference>
<dbReference type="GO" id="GO:0005730">
    <property type="term" value="C:nucleolus"/>
    <property type="evidence" value="ECO:0007669"/>
    <property type="project" value="TreeGrafter"/>
</dbReference>
<evidence type="ECO:0000256" key="2">
    <source>
        <dbReference type="ARBA" id="ARBA00022574"/>
    </source>
</evidence>
<proteinExistence type="predicted"/>
<dbReference type="Gene3D" id="2.130.10.10">
    <property type="entry name" value="YVTN repeat-like/Quinoprotein amine dehydrogenase"/>
    <property type="match status" value="1"/>
</dbReference>
<keyword evidence="3" id="KW-0677">Repeat</keyword>